<accession>A0A841KH38</accession>
<dbReference type="RefSeq" id="WP_081945139.1">
    <property type="nucleotide sequence ID" value="NZ_JACHET010000001.1"/>
</dbReference>
<protein>
    <submittedName>
        <fullName evidence="3">Uncharacterized protein (DUF2236 family)</fullName>
    </submittedName>
</protein>
<dbReference type="Pfam" id="PF09995">
    <property type="entry name" value="MPAB_Lcp_cat"/>
    <property type="match status" value="1"/>
</dbReference>
<dbReference type="EMBL" id="JACHET010000001">
    <property type="protein sequence ID" value="MBB6183307.1"/>
    <property type="molecule type" value="Genomic_DNA"/>
</dbReference>
<dbReference type="GO" id="GO:0016491">
    <property type="term" value="F:oxidoreductase activity"/>
    <property type="evidence" value="ECO:0007669"/>
    <property type="project" value="InterPro"/>
</dbReference>
<reference evidence="3 4" key="1">
    <citation type="submission" date="2020-08" db="EMBL/GenBank/DDBJ databases">
        <title>Genomic Encyclopedia of Type Strains, Phase IV (KMG-IV): sequencing the most valuable type-strain genomes for metagenomic binning, comparative biology and taxonomic classification.</title>
        <authorList>
            <person name="Goeker M."/>
        </authorList>
    </citation>
    <scope>NUCLEOTIDE SEQUENCE [LARGE SCALE GENOMIC DNA]</scope>
    <source>
        <strain evidence="3 4">DSM 107085</strain>
    </source>
</reference>
<evidence type="ECO:0000313" key="4">
    <source>
        <dbReference type="Proteomes" id="UP000560000"/>
    </source>
</evidence>
<dbReference type="Proteomes" id="UP000560000">
    <property type="component" value="Unassembled WGS sequence"/>
</dbReference>
<organism evidence="3 4">
    <name type="scientific">Oleiagrimonas soli</name>
    <dbReference type="NCBI Taxonomy" id="1543381"/>
    <lineage>
        <taxon>Bacteria</taxon>
        <taxon>Pseudomonadati</taxon>
        <taxon>Pseudomonadota</taxon>
        <taxon>Gammaproteobacteria</taxon>
        <taxon>Lysobacterales</taxon>
        <taxon>Rhodanobacteraceae</taxon>
        <taxon>Oleiagrimonas</taxon>
    </lineage>
</organism>
<evidence type="ECO:0000259" key="2">
    <source>
        <dbReference type="Pfam" id="PF09995"/>
    </source>
</evidence>
<feature type="region of interest" description="Disordered" evidence="1">
    <location>
        <begin position="305"/>
        <end position="341"/>
    </location>
</feature>
<proteinExistence type="predicted"/>
<comment type="caution">
    <text evidence="3">The sequence shown here is derived from an EMBL/GenBank/DDBJ whole genome shotgun (WGS) entry which is preliminary data.</text>
</comment>
<dbReference type="AlphaFoldDB" id="A0A841KH38"/>
<dbReference type="InterPro" id="IPR018713">
    <property type="entry name" value="MPAB/Lcp_cat_dom"/>
</dbReference>
<sequence>MRHNAFSPYFLAMSDPRAIPALHRPVRDWVLKAFPRDRGNGVDYLHPQGDPGLFGPDSVTWRIHADFPGMLSGGLCALMLQTLHPRALAAVWDHSNFRADLVGRLRRTTTFVGGTTYAPREAALQMIERVRRIHAGIAGHTEDGLPYAADDPHLLTWVHVTEAYAFLQGFRRYARVTVTTSTADAYYDEVRRIAEALGAQQVPTSEAAVLDYMRRMRPELRFDARSREVLRVLGGIRLPVPAAGLSRELFLHAGAALLPPWAQELMQRSGAQRLKAHVAASTLHAMAPVFRSALRDGVASQSCRRMGRSPESLSTFPASPESSAFYVDRDRSDNGNVRSTR</sequence>
<dbReference type="PANTHER" id="PTHR36151:SF3">
    <property type="entry name" value="ER-BOUND OXYGENASE MPAB_MPAB'_RUBBER OXYGENASE CATALYTIC DOMAIN-CONTAINING PROTEIN"/>
    <property type="match status" value="1"/>
</dbReference>
<evidence type="ECO:0000313" key="3">
    <source>
        <dbReference type="EMBL" id="MBB6183307.1"/>
    </source>
</evidence>
<name>A0A841KH38_9GAMM</name>
<evidence type="ECO:0000256" key="1">
    <source>
        <dbReference type="SAM" id="MobiDB-lite"/>
    </source>
</evidence>
<feature type="domain" description="ER-bound oxygenase mpaB/mpaB'/Rubber oxygenase catalytic" evidence="2">
    <location>
        <begin position="61"/>
        <end position="280"/>
    </location>
</feature>
<gene>
    <name evidence="3" type="ORF">HNQ86_000652</name>
</gene>
<feature type="compositionally biased region" description="Polar residues" evidence="1">
    <location>
        <begin position="311"/>
        <end position="322"/>
    </location>
</feature>
<dbReference type="PANTHER" id="PTHR36151">
    <property type="entry name" value="BLR2777 PROTEIN"/>
    <property type="match status" value="1"/>
</dbReference>